<dbReference type="OrthoDB" id="421047at2759"/>
<gene>
    <name evidence="1" type="primary">GIP</name>
    <name evidence="1" type="ORF">SNEC2469_LOCUS22765</name>
</gene>
<accession>A0A812YEP7</accession>
<dbReference type="Proteomes" id="UP000601435">
    <property type="component" value="Unassembled WGS sequence"/>
</dbReference>
<dbReference type="EMBL" id="CAJNJA010041762">
    <property type="protein sequence ID" value="CAE7777622.1"/>
    <property type="molecule type" value="Genomic_DNA"/>
</dbReference>
<evidence type="ECO:0000313" key="2">
    <source>
        <dbReference type="Proteomes" id="UP000601435"/>
    </source>
</evidence>
<name>A0A812YEP7_9DINO</name>
<reference evidence="1" key="1">
    <citation type="submission" date="2021-02" db="EMBL/GenBank/DDBJ databases">
        <authorList>
            <person name="Dougan E. K."/>
            <person name="Rhodes N."/>
            <person name="Thang M."/>
            <person name="Chan C."/>
        </authorList>
    </citation>
    <scope>NUCLEOTIDE SEQUENCE</scope>
</reference>
<feature type="non-terminal residue" evidence="1">
    <location>
        <position position="1"/>
    </location>
</feature>
<sequence length="1376" mass="154514">MAELVRAGCEVSWRRGVFKVTHPVWGELKTSLRGGCPELAQEQAAKLVDQIEDKKLREFQDGVSMLKSKLDYLVREEKLPWTSYAMKFLDEGLAKDLWKAVRGLGAFEVFASAKKNSEENDGIGFPDYPDGKDYGALRDWDDGEDEVGKLMVQFQQAASMRELNVNGDGFQSSSRTRWVATTNYDIQDLKGEPQSEEGKNDLENKGWPMEWRRRLARAISDGNFRGSLKRDDGTLKAMTQEQWMSHVQAGHYPSRRDCLQCVSHGATGARGDRSKAAKMKYILVAKFTLPKSYVTGEFEPTAQDPREEDVGMKDLFDEDGHMVGSKGVSTEGEKDDWLSDEEDYVPSMAEEDGEEEEKDTGAGVGAIPMDVKAPESTYLLFAEPLLNDKGTTVASAIQSIVLYLQSLNIPVLRFHSDRAAQLMARSLVQWLHGSQAHYEKDPVLVHSGKFLLAGTSDDSGVWRKGLGEEEEVCGFRIVGKSAPRVAVMERSSEFGIYEDDLPSDEEVLCDDEDLGDGTQGVMIEESPVPRVAVLGSNRGETQDGHEDSMDPEEYAKEIIYNEDNVDEEVIKRLFELLPNQRLPRQTEDCGASGLPPKAWASGVYRHGGVLGVRKSSREFPYSTRLVNQFIREVLGDSTTWSTFSLHRNLGVKRHRDSHNARDELSYLIPISEFGKGGLWTQAEAGEAVEDDEAVFLDGKRGRVRPLQSEEGTKEVVSFNPRQWHATMPWTGDRLVMAVYQVRGLNQIKKEDEDLALDLGFSLSTNESESPRMCKLIGQEGEQPGPAPQEEGELELEPVEEFMYIRMSEEEWYTTIARYGPDRYVAEMAARWRRIEPEEGNLNSVIPAAIAADVDRDWEAAPRIFLMSEEGEELHVGRMLGTRTTRIPDHGPEGFTSTFLKACKIYNLVTNEEEMIVFWMQRRIVIHRALPEDQRHAWRGSEDPRPPDVDPRGRAPRLAAISVDDSQDLLRFVEVDTEACDGPDVARMMKATPETLYTTNIEELLEKVNDDNPLKVTHTVDPREVLPVVDKWVPAMQAELTALEKMPAIKRYKGTEAAALRRDPRLVIVPSKLVFTVKPGANPGTFRRKVRSVACGNFSGESAEELGDIYSAGATIDLVRLCLGEVNSNEGWIAATDDIKTAFLRAPIPDLPDGRRYAMEAPRAMIRAGLAEQGELWLATAAVYGFQRSPKWWSEHRNATARAAKWKSPGGGVMKMVACVTDENLHKLVEVMKDGTERIKGYVLFYVDDTLAVGPPEYVHGFYDWLESTWETSGREVVSKEAIVRFLGLELSLDDEGRMKITQRGYVDELLRKRQVTTYSKVPFVKEWATDEIPKDADCSPALIKEAQQRCGEILWTTQRSRPDAAYAAMMMSRLTT</sequence>
<evidence type="ECO:0000313" key="1">
    <source>
        <dbReference type="EMBL" id="CAE7777622.1"/>
    </source>
</evidence>
<keyword evidence="2" id="KW-1185">Reference proteome</keyword>
<organism evidence="1 2">
    <name type="scientific">Symbiodinium necroappetens</name>
    <dbReference type="NCBI Taxonomy" id="1628268"/>
    <lineage>
        <taxon>Eukaryota</taxon>
        <taxon>Sar</taxon>
        <taxon>Alveolata</taxon>
        <taxon>Dinophyceae</taxon>
        <taxon>Suessiales</taxon>
        <taxon>Symbiodiniaceae</taxon>
        <taxon>Symbiodinium</taxon>
    </lineage>
</organism>
<proteinExistence type="predicted"/>
<protein>
    <submittedName>
        <fullName evidence="1">GIP protein</fullName>
    </submittedName>
</protein>
<comment type="caution">
    <text evidence="1">The sequence shown here is derived from an EMBL/GenBank/DDBJ whole genome shotgun (WGS) entry which is preliminary data.</text>
</comment>